<dbReference type="PANTHER" id="PTHR35043">
    <property type="entry name" value="TRANSCRIPTION FACTOR DOMAIN-CONTAINING PROTEIN"/>
    <property type="match status" value="1"/>
</dbReference>
<dbReference type="Proteomes" id="UP000076532">
    <property type="component" value="Unassembled WGS sequence"/>
</dbReference>
<proteinExistence type="predicted"/>
<keyword evidence="1" id="KW-1133">Transmembrane helix</keyword>
<gene>
    <name evidence="2" type="ORF">FIBSPDRAFT_1035948</name>
</gene>
<keyword evidence="3" id="KW-1185">Reference proteome</keyword>
<name>A0A166WTY0_9AGAM</name>
<feature type="transmembrane region" description="Helical" evidence="1">
    <location>
        <begin position="80"/>
        <end position="98"/>
    </location>
</feature>
<organism evidence="2 3">
    <name type="scientific">Athelia psychrophila</name>
    <dbReference type="NCBI Taxonomy" id="1759441"/>
    <lineage>
        <taxon>Eukaryota</taxon>
        <taxon>Fungi</taxon>
        <taxon>Dikarya</taxon>
        <taxon>Basidiomycota</taxon>
        <taxon>Agaricomycotina</taxon>
        <taxon>Agaricomycetes</taxon>
        <taxon>Agaricomycetidae</taxon>
        <taxon>Atheliales</taxon>
        <taxon>Atheliaceae</taxon>
        <taxon>Athelia</taxon>
    </lineage>
</organism>
<accession>A0A166WTY0</accession>
<feature type="transmembrane region" description="Helical" evidence="1">
    <location>
        <begin position="398"/>
        <end position="420"/>
    </location>
</feature>
<dbReference type="STRING" id="436010.A0A166WTY0"/>
<evidence type="ECO:0000313" key="2">
    <source>
        <dbReference type="EMBL" id="KZP34107.1"/>
    </source>
</evidence>
<evidence type="ECO:0000313" key="3">
    <source>
        <dbReference type="Proteomes" id="UP000076532"/>
    </source>
</evidence>
<keyword evidence="1" id="KW-0812">Transmembrane</keyword>
<feature type="transmembrane region" description="Helical" evidence="1">
    <location>
        <begin position="366"/>
        <end position="392"/>
    </location>
</feature>
<feature type="transmembrane region" description="Helical" evidence="1">
    <location>
        <begin position="432"/>
        <end position="455"/>
    </location>
</feature>
<dbReference type="OrthoDB" id="9451547at2759"/>
<reference evidence="2 3" key="1">
    <citation type="journal article" date="2016" name="Mol. Biol. Evol.">
        <title>Comparative Genomics of Early-Diverging Mushroom-Forming Fungi Provides Insights into the Origins of Lignocellulose Decay Capabilities.</title>
        <authorList>
            <person name="Nagy L.G."/>
            <person name="Riley R."/>
            <person name="Tritt A."/>
            <person name="Adam C."/>
            <person name="Daum C."/>
            <person name="Floudas D."/>
            <person name="Sun H."/>
            <person name="Yadav J.S."/>
            <person name="Pangilinan J."/>
            <person name="Larsson K.H."/>
            <person name="Matsuura K."/>
            <person name="Barry K."/>
            <person name="Labutti K."/>
            <person name="Kuo R."/>
            <person name="Ohm R.A."/>
            <person name="Bhattacharya S.S."/>
            <person name="Shirouzu T."/>
            <person name="Yoshinaga Y."/>
            <person name="Martin F.M."/>
            <person name="Grigoriev I.V."/>
            <person name="Hibbett D.S."/>
        </authorList>
    </citation>
    <scope>NUCLEOTIDE SEQUENCE [LARGE SCALE GENOMIC DNA]</scope>
    <source>
        <strain evidence="2 3">CBS 109695</strain>
    </source>
</reference>
<evidence type="ECO:0008006" key="4">
    <source>
        <dbReference type="Google" id="ProtNLM"/>
    </source>
</evidence>
<sequence>MPSLSRLSNLTESVSTLSQLAAAVTETDTQAKCIDITHCRTIWNIIWSCLATIFACAWVAVHRNVPDPTSSLIRVNLDRVAITICALLVPEYMVGWAVRQWLVARRIAEGNEALVKLARDTGPRRDSAIGGEMVWHNSLCEKLLEEAIQVHDIHKQDAQAMEEKATKAGVWMGTWYRFYAMFFPNDDPKWTTTHGFFTLMGGFYYLDPGRPPRPLSPVEVAACITDGSLELPKESDISDKSKGDALSKFFALLQTIWFVVQSIARPLQKLPLTKLEIATLAYTSINVAMYGFWWYKPLGVSRPVRVRRFNADPATTTTTTESTTLFKKLETLLKAVMGSQDDDANFSKLRQVPAFYAGKPTEWESIVADAIALAFAMVFGAVHCVAWAFAFPSHAEMLIWRIASIALVGVPAIFIFLIVLWACELKMAIKSLLILSLIGIPFYLLARVMLLVLAFTTLRSLPLAAFETVHWITFIPHI</sequence>
<dbReference type="PANTHER" id="PTHR35043:SF7">
    <property type="entry name" value="TRANSCRIPTION FACTOR DOMAIN-CONTAINING PROTEIN"/>
    <property type="match status" value="1"/>
</dbReference>
<dbReference type="EMBL" id="KV417481">
    <property type="protein sequence ID" value="KZP34107.1"/>
    <property type="molecule type" value="Genomic_DNA"/>
</dbReference>
<feature type="transmembrane region" description="Helical" evidence="1">
    <location>
        <begin position="42"/>
        <end position="60"/>
    </location>
</feature>
<dbReference type="AlphaFoldDB" id="A0A166WTY0"/>
<keyword evidence="1" id="KW-0472">Membrane</keyword>
<evidence type="ECO:0000256" key="1">
    <source>
        <dbReference type="SAM" id="Phobius"/>
    </source>
</evidence>
<protein>
    <recommendedName>
        <fullName evidence="4">Transmembrane protein</fullName>
    </recommendedName>
</protein>